<keyword evidence="1" id="KW-0472">Membrane</keyword>
<evidence type="ECO:0000313" key="2">
    <source>
        <dbReference type="EMBL" id="MFD0751566.1"/>
    </source>
</evidence>
<evidence type="ECO:0000256" key="1">
    <source>
        <dbReference type="SAM" id="Phobius"/>
    </source>
</evidence>
<keyword evidence="1" id="KW-0812">Transmembrane</keyword>
<sequence length="54" mass="5756">MKKLSLPILILFVATLSGCDVITGIFKAGAVTGIVAVVVVVILIIWLLSKFRSK</sequence>
<reference evidence="3" key="1">
    <citation type="journal article" date="2019" name="Int. J. Syst. Evol. Microbiol.">
        <title>The Global Catalogue of Microorganisms (GCM) 10K type strain sequencing project: providing services to taxonomists for standard genome sequencing and annotation.</title>
        <authorList>
            <consortium name="The Broad Institute Genomics Platform"/>
            <consortium name="The Broad Institute Genome Sequencing Center for Infectious Disease"/>
            <person name="Wu L."/>
            <person name="Ma J."/>
        </authorList>
    </citation>
    <scope>NUCLEOTIDE SEQUENCE [LARGE SCALE GENOMIC DNA]</scope>
    <source>
        <strain evidence="3">CCUG 63418</strain>
    </source>
</reference>
<protein>
    <recommendedName>
        <fullName evidence="4">Phosphatidate cytidylyltransferase</fullName>
    </recommendedName>
</protein>
<name>A0ABW2YZT2_9SPHI</name>
<gene>
    <name evidence="2" type="ORF">ACFQZS_15545</name>
</gene>
<accession>A0ABW2YZT2</accession>
<dbReference type="PROSITE" id="PS51257">
    <property type="entry name" value="PROKAR_LIPOPROTEIN"/>
    <property type="match status" value="1"/>
</dbReference>
<comment type="caution">
    <text evidence="2">The sequence shown here is derived from an EMBL/GenBank/DDBJ whole genome shotgun (WGS) entry which is preliminary data.</text>
</comment>
<feature type="transmembrane region" description="Helical" evidence="1">
    <location>
        <begin position="29"/>
        <end position="48"/>
    </location>
</feature>
<dbReference type="RefSeq" id="WP_377101840.1">
    <property type="nucleotide sequence ID" value="NZ_JBHTHU010000020.1"/>
</dbReference>
<keyword evidence="1" id="KW-1133">Transmembrane helix</keyword>
<evidence type="ECO:0008006" key="4">
    <source>
        <dbReference type="Google" id="ProtNLM"/>
    </source>
</evidence>
<proteinExistence type="predicted"/>
<organism evidence="2 3">
    <name type="scientific">Mucilaginibacter calamicampi</name>
    <dbReference type="NCBI Taxonomy" id="1302352"/>
    <lineage>
        <taxon>Bacteria</taxon>
        <taxon>Pseudomonadati</taxon>
        <taxon>Bacteroidota</taxon>
        <taxon>Sphingobacteriia</taxon>
        <taxon>Sphingobacteriales</taxon>
        <taxon>Sphingobacteriaceae</taxon>
        <taxon>Mucilaginibacter</taxon>
    </lineage>
</organism>
<dbReference type="Proteomes" id="UP001596958">
    <property type="component" value="Unassembled WGS sequence"/>
</dbReference>
<dbReference type="EMBL" id="JBHTHU010000020">
    <property type="protein sequence ID" value="MFD0751566.1"/>
    <property type="molecule type" value="Genomic_DNA"/>
</dbReference>
<keyword evidence="3" id="KW-1185">Reference proteome</keyword>
<evidence type="ECO:0000313" key="3">
    <source>
        <dbReference type="Proteomes" id="UP001596958"/>
    </source>
</evidence>